<comment type="similarity">
    <text evidence="2">Belongs to the MCU (TC 1.A.77) family.</text>
</comment>
<evidence type="ECO:0000256" key="14">
    <source>
        <dbReference type="ARBA" id="ARBA00036634"/>
    </source>
</evidence>
<protein>
    <recommendedName>
        <fullName evidence="16">Calcium uniporter protein C-terminal domain-containing protein</fullName>
    </recommendedName>
</protein>
<name>A0A1G4I5J9_TRYEQ</name>
<evidence type="ECO:0000313" key="18">
    <source>
        <dbReference type="Proteomes" id="UP000195570"/>
    </source>
</evidence>
<evidence type="ECO:0000256" key="12">
    <source>
        <dbReference type="ARBA" id="ARBA00023136"/>
    </source>
</evidence>
<comment type="subcellular location">
    <subcellularLocation>
        <location evidence="1">Mitochondrion inner membrane</location>
        <topology evidence="1">Multi-pass membrane protein</topology>
    </subcellularLocation>
</comment>
<keyword evidence="5" id="KW-0107">Calcium channel</keyword>
<dbReference type="RefSeq" id="XP_067078416.1">
    <property type="nucleotide sequence ID" value="XM_067222315.1"/>
</dbReference>
<evidence type="ECO:0000259" key="16">
    <source>
        <dbReference type="Pfam" id="PF04678"/>
    </source>
</evidence>
<evidence type="ECO:0000256" key="4">
    <source>
        <dbReference type="ARBA" id="ARBA00022568"/>
    </source>
</evidence>
<keyword evidence="3" id="KW-0813">Transport</keyword>
<evidence type="ECO:0000313" key="17">
    <source>
        <dbReference type="EMBL" id="SCU67053.1"/>
    </source>
</evidence>
<keyword evidence="11" id="KW-0496">Mitochondrion</keyword>
<keyword evidence="4" id="KW-0109">Calcium transport</keyword>
<dbReference type="VEuPathDB" id="TriTrypDB:TEOVI_000709400"/>
<keyword evidence="6 15" id="KW-0812">Transmembrane</keyword>
<evidence type="ECO:0000256" key="13">
    <source>
        <dbReference type="ARBA" id="ARBA00023303"/>
    </source>
</evidence>
<dbReference type="GO" id="GO:0005262">
    <property type="term" value="F:calcium channel activity"/>
    <property type="evidence" value="ECO:0007669"/>
    <property type="project" value="UniProtKB-KW"/>
</dbReference>
<evidence type="ECO:0000256" key="8">
    <source>
        <dbReference type="ARBA" id="ARBA00022837"/>
    </source>
</evidence>
<evidence type="ECO:0000256" key="15">
    <source>
        <dbReference type="SAM" id="Phobius"/>
    </source>
</evidence>
<dbReference type="InterPro" id="IPR039055">
    <property type="entry name" value="MCU_fam"/>
</dbReference>
<keyword evidence="9 15" id="KW-1133">Transmembrane helix</keyword>
<evidence type="ECO:0000256" key="6">
    <source>
        <dbReference type="ARBA" id="ARBA00022692"/>
    </source>
</evidence>
<evidence type="ECO:0000256" key="10">
    <source>
        <dbReference type="ARBA" id="ARBA00023065"/>
    </source>
</evidence>
<dbReference type="Pfam" id="PF04678">
    <property type="entry name" value="MCU"/>
    <property type="match status" value="1"/>
</dbReference>
<feature type="transmembrane region" description="Helical" evidence="15">
    <location>
        <begin position="138"/>
        <end position="164"/>
    </location>
</feature>
<comment type="caution">
    <text evidence="17">The sequence shown here is derived from an EMBL/GenBank/DDBJ whole genome shotgun (WGS) entry which is preliminary data.</text>
</comment>
<sequence length="254" mass="28417">MEHVVARVAGVQKPADMPLRLLKKQQWVRCALDCSHKRVLKKEAFIELCTSNPYTPLCERMSKSEGIKFLQALHNARQVIVVQDYVYINPADVVDAVHVRLELPNVARRAPVTSRNCSSGQPKDSEVTLRSDMERRRFFWAIVSLLSSAQMSILAYLTFSVYGWSVMEPICYFVTTSTSLCAYAYGLCYKRNCSYEAIDSQLASSDTLVEGKSPSTVCTQPFFMEAVELLRTVQAESDNSGLAEASSSDTKDKA</sequence>
<dbReference type="GeneID" id="92381028"/>
<evidence type="ECO:0000256" key="7">
    <source>
        <dbReference type="ARBA" id="ARBA00022792"/>
    </source>
</evidence>
<evidence type="ECO:0000256" key="11">
    <source>
        <dbReference type="ARBA" id="ARBA00023128"/>
    </source>
</evidence>
<dbReference type="EMBL" id="CZPT02000678">
    <property type="protein sequence ID" value="SCU67053.1"/>
    <property type="molecule type" value="Genomic_DNA"/>
</dbReference>
<dbReference type="PANTHER" id="PTHR13462:SF10">
    <property type="entry name" value="CALCIUM UNIPORTER PROTEIN, MITOCHONDRIAL"/>
    <property type="match status" value="1"/>
</dbReference>
<keyword evidence="10" id="KW-0406">Ion transport</keyword>
<keyword evidence="13" id="KW-0407">Ion channel</keyword>
<evidence type="ECO:0000256" key="3">
    <source>
        <dbReference type="ARBA" id="ARBA00022448"/>
    </source>
</evidence>
<dbReference type="AlphaFoldDB" id="A0A1G4I5J9"/>
<keyword evidence="12 15" id="KW-0472">Membrane</keyword>
<dbReference type="PANTHER" id="PTHR13462">
    <property type="entry name" value="CALCIUM UNIPORTER PROTEIN, MITOCHONDRIAL"/>
    <property type="match status" value="1"/>
</dbReference>
<gene>
    <name evidence="17" type="ORF">TEOVI_000709400</name>
</gene>
<dbReference type="GO" id="GO:0051560">
    <property type="term" value="P:mitochondrial calcium ion homeostasis"/>
    <property type="evidence" value="ECO:0007669"/>
    <property type="project" value="InterPro"/>
</dbReference>
<reference evidence="17" key="1">
    <citation type="submission" date="2016-09" db="EMBL/GenBank/DDBJ databases">
        <authorList>
            <person name="Hebert L."/>
            <person name="Moumen B."/>
        </authorList>
    </citation>
    <scope>NUCLEOTIDE SEQUENCE [LARGE SCALE GENOMIC DNA]</scope>
    <source>
        <strain evidence="17">OVI</strain>
    </source>
</reference>
<dbReference type="Proteomes" id="UP000195570">
    <property type="component" value="Unassembled WGS sequence"/>
</dbReference>
<organism evidence="17 18">
    <name type="scientific">Trypanosoma equiperdum</name>
    <dbReference type="NCBI Taxonomy" id="5694"/>
    <lineage>
        <taxon>Eukaryota</taxon>
        <taxon>Discoba</taxon>
        <taxon>Euglenozoa</taxon>
        <taxon>Kinetoplastea</taxon>
        <taxon>Metakinetoplastina</taxon>
        <taxon>Trypanosomatida</taxon>
        <taxon>Trypanosomatidae</taxon>
        <taxon>Trypanosoma</taxon>
    </lineage>
</organism>
<keyword evidence="8" id="KW-0106">Calcium</keyword>
<keyword evidence="7" id="KW-0999">Mitochondrion inner membrane</keyword>
<accession>A0A1G4I5J9</accession>
<feature type="domain" description="Calcium uniporter protein C-terminal" evidence="16">
    <location>
        <begin position="65"/>
        <end position="204"/>
    </location>
</feature>
<dbReference type="GO" id="GO:0036444">
    <property type="term" value="P:calcium import into the mitochondrion"/>
    <property type="evidence" value="ECO:0007669"/>
    <property type="project" value="TreeGrafter"/>
</dbReference>
<feature type="transmembrane region" description="Helical" evidence="15">
    <location>
        <begin position="170"/>
        <end position="188"/>
    </location>
</feature>
<evidence type="ECO:0000256" key="5">
    <source>
        <dbReference type="ARBA" id="ARBA00022673"/>
    </source>
</evidence>
<keyword evidence="18" id="KW-1185">Reference proteome</keyword>
<evidence type="ECO:0000256" key="1">
    <source>
        <dbReference type="ARBA" id="ARBA00004448"/>
    </source>
</evidence>
<proteinExistence type="inferred from homology"/>
<dbReference type="GO" id="GO:0015292">
    <property type="term" value="F:uniporter activity"/>
    <property type="evidence" value="ECO:0007669"/>
    <property type="project" value="TreeGrafter"/>
</dbReference>
<evidence type="ECO:0000256" key="2">
    <source>
        <dbReference type="ARBA" id="ARBA00005653"/>
    </source>
</evidence>
<dbReference type="GO" id="GO:1990246">
    <property type="term" value="C:uniplex complex"/>
    <property type="evidence" value="ECO:0007669"/>
    <property type="project" value="TreeGrafter"/>
</dbReference>
<dbReference type="InterPro" id="IPR006769">
    <property type="entry name" value="MCU_C"/>
</dbReference>
<comment type="catalytic activity">
    <reaction evidence="14">
        <text>Ca(2+)(in) = Ca(2+)(out)</text>
        <dbReference type="Rhea" id="RHEA:29671"/>
        <dbReference type="ChEBI" id="CHEBI:29108"/>
    </reaction>
</comment>
<evidence type="ECO:0000256" key="9">
    <source>
        <dbReference type="ARBA" id="ARBA00022989"/>
    </source>
</evidence>